<keyword evidence="1" id="KW-0812">Transmembrane</keyword>
<evidence type="ECO:0000256" key="1">
    <source>
        <dbReference type="SAM" id="Phobius"/>
    </source>
</evidence>
<keyword evidence="3" id="KW-1185">Reference proteome</keyword>
<organism evidence="2 3">
    <name type="scientific">Leucothrix pacifica</name>
    <dbReference type="NCBI Taxonomy" id="1247513"/>
    <lineage>
        <taxon>Bacteria</taxon>
        <taxon>Pseudomonadati</taxon>
        <taxon>Pseudomonadota</taxon>
        <taxon>Gammaproteobacteria</taxon>
        <taxon>Thiotrichales</taxon>
        <taxon>Thiotrichaceae</taxon>
        <taxon>Leucothrix</taxon>
    </lineage>
</organism>
<sequence length="110" mass="12316">MSPLSESKHPHHELYRRIGVVVWVSFVAAAVATALFFATFDPLVIVESATYPLDWSRTTSYSIGFFLFWGLTSATGAMVAWLIHLPERSAALLREREARNSQLESEEDAS</sequence>
<dbReference type="AlphaFoldDB" id="A0A317CDH8"/>
<name>A0A317CDH8_9GAMM</name>
<evidence type="ECO:0000313" key="3">
    <source>
        <dbReference type="Proteomes" id="UP000245539"/>
    </source>
</evidence>
<dbReference type="RefSeq" id="WP_109837977.1">
    <property type="nucleotide sequence ID" value="NZ_QGKM01000036.1"/>
</dbReference>
<dbReference type="EMBL" id="QGKM01000036">
    <property type="protein sequence ID" value="PWQ96586.1"/>
    <property type="molecule type" value="Genomic_DNA"/>
</dbReference>
<protein>
    <submittedName>
        <fullName evidence="2">Uncharacterized protein</fullName>
    </submittedName>
</protein>
<feature type="transmembrane region" description="Helical" evidence="1">
    <location>
        <begin position="60"/>
        <end position="83"/>
    </location>
</feature>
<reference evidence="2 3" key="1">
    <citation type="submission" date="2018-05" db="EMBL/GenBank/DDBJ databases">
        <title>Leucothrix arctica sp. nov., isolated from Arctic seawater.</title>
        <authorList>
            <person name="Choi A."/>
            <person name="Baek K."/>
        </authorList>
    </citation>
    <scope>NUCLEOTIDE SEQUENCE [LARGE SCALE GENOMIC DNA]</scope>
    <source>
        <strain evidence="2 3">JCM 18388</strain>
    </source>
</reference>
<comment type="caution">
    <text evidence="2">The sequence shown here is derived from an EMBL/GenBank/DDBJ whole genome shotgun (WGS) entry which is preliminary data.</text>
</comment>
<accession>A0A317CDH8</accession>
<dbReference type="Proteomes" id="UP000245539">
    <property type="component" value="Unassembled WGS sequence"/>
</dbReference>
<gene>
    <name evidence="2" type="ORF">DKW60_12445</name>
</gene>
<keyword evidence="1" id="KW-0472">Membrane</keyword>
<keyword evidence="1" id="KW-1133">Transmembrane helix</keyword>
<dbReference type="OrthoDB" id="6197657at2"/>
<evidence type="ECO:0000313" key="2">
    <source>
        <dbReference type="EMBL" id="PWQ96586.1"/>
    </source>
</evidence>
<proteinExistence type="predicted"/>
<feature type="transmembrane region" description="Helical" evidence="1">
    <location>
        <begin position="20"/>
        <end position="40"/>
    </location>
</feature>